<dbReference type="PANTHER" id="PTHR44186">
    <property type="match status" value="1"/>
</dbReference>
<feature type="repeat" description="TPR" evidence="3">
    <location>
        <begin position="136"/>
        <end position="169"/>
    </location>
</feature>
<gene>
    <name evidence="5" type="ORF">H7993_04820</name>
</gene>
<evidence type="ECO:0000256" key="3">
    <source>
        <dbReference type="PROSITE-ProRule" id="PRU00339"/>
    </source>
</evidence>
<evidence type="ECO:0000256" key="1">
    <source>
        <dbReference type="ARBA" id="ARBA00022737"/>
    </source>
</evidence>
<dbReference type="PROSITE" id="PS50005">
    <property type="entry name" value="TPR"/>
    <property type="match status" value="1"/>
</dbReference>
<dbReference type="SMART" id="SM00028">
    <property type="entry name" value="TPR"/>
    <property type="match status" value="3"/>
</dbReference>
<feature type="signal peptide" evidence="4">
    <location>
        <begin position="1"/>
        <end position="29"/>
    </location>
</feature>
<evidence type="ECO:0000256" key="4">
    <source>
        <dbReference type="SAM" id="SignalP"/>
    </source>
</evidence>
<keyword evidence="2 3" id="KW-0802">TPR repeat</keyword>
<reference evidence="5 6" key="1">
    <citation type="submission" date="2020-08" db="EMBL/GenBank/DDBJ databases">
        <title>Pseudomonas sp. nov.</title>
        <authorList>
            <person name="Gieschler S."/>
            <person name="Fiedler G."/>
            <person name="Brinks E."/>
            <person name="Boehnlein C."/>
            <person name="Franz C.M.A.P."/>
            <person name="Kabisch J."/>
        </authorList>
    </citation>
    <scope>NUCLEOTIDE SEQUENCE [LARGE SCALE GENOMIC DNA]</scope>
    <source>
        <strain evidence="5 6">MBT-2</strain>
    </source>
</reference>
<dbReference type="InterPro" id="IPR011990">
    <property type="entry name" value="TPR-like_helical_dom_sf"/>
</dbReference>
<dbReference type="PROSITE" id="PS51257">
    <property type="entry name" value="PROKAR_LIPOPROTEIN"/>
    <property type="match status" value="1"/>
</dbReference>
<evidence type="ECO:0000256" key="2">
    <source>
        <dbReference type="ARBA" id="ARBA00022803"/>
    </source>
</evidence>
<dbReference type="RefSeq" id="WP_185793639.1">
    <property type="nucleotide sequence ID" value="NZ_JACMYH010000001.1"/>
</dbReference>
<name>A0A7X1G3G5_9PSED</name>
<dbReference type="PANTHER" id="PTHR44186:SF1">
    <property type="entry name" value="BARDET-BIEDL SYNDROME 4 PROTEIN"/>
    <property type="match status" value="1"/>
</dbReference>
<dbReference type="Gene3D" id="1.25.40.10">
    <property type="entry name" value="Tetratricopeptide repeat domain"/>
    <property type="match status" value="1"/>
</dbReference>
<dbReference type="InterPro" id="IPR019734">
    <property type="entry name" value="TPR_rpt"/>
</dbReference>
<accession>A0A7X1G3G5</accession>
<dbReference type="AlphaFoldDB" id="A0A7X1G3G5"/>
<organism evidence="5 6">
    <name type="scientific">Pseudomonas baltica</name>
    <dbReference type="NCBI Taxonomy" id="2762576"/>
    <lineage>
        <taxon>Bacteria</taxon>
        <taxon>Pseudomonadati</taxon>
        <taxon>Pseudomonadota</taxon>
        <taxon>Gammaproteobacteria</taxon>
        <taxon>Pseudomonadales</taxon>
        <taxon>Pseudomonadaceae</taxon>
        <taxon>Pseudomonas</taxon>
    </lineage>
</organism>
<evidence type="ECO:0000313" key="6">
    <source>
        <dbReference type="Proteomes" id="UP000546173"/>
    </source>
</evidence>
<dbReference type="SUPFAM" id="SSF48452">
    <property type="entry name" value="TPR-like"/>
    <property type="match status" value="1"/>
</dbReference>
<keyword evidence="6" id="KW-1185">Reference proteome</keyword>
<dbReference type="Proteomes" id="UP000546173">
    <property type="component" value="Unassembled WGS sequence"/>
</dbReference>
<keyword evidence="1" id="KW-0677">Repeat</keyword>
<dbReference type="EMBL" id="JACMYH010000001">
    <property type="protein sequence ID" value="MBC2677710.1"/>
    <property type="molecule type" value="Genomic_DNA"/>
</dbReference>
<comment type="caution">
    <text evidence="5">The sequence shown here is derived from an EMBL/GenBank/DDBJ whole genome shotgun (WGS) entry which is preliminary data.</text>
</comment>
<dbReference type="Pfam" id="PF13432">
    <property type="entry name" value="TPR_16"/>
    <property type="match status" value="1"/>
</dbReference>
<evidence type="ECO:0000313" key="5">
    <source>
        <dbReference type="EMBL" id="MBC2677710.1"/>
    </source>
</evidence>
<keyword evidence="4" id="KW-0732">Signal</keyword>
<proteinExistence type="predicted"/>
<protein>
    <submittedName>
        <fullName evidence="5">Tetratricopeptide repeat protein</fullName>
    </submittedName>
</protein>
<feature type="chain" id="PRO_5030687009" evidence="4">
    <location>
        <begin position="30"/>
        <end position="266"/>
    </location>
</feature>
<sequence>MGFSRPGKSLPITALAAACVLLGGCATQAPPSDDGARLMQLAAEVDRRGDPSSAVALYERAAVLSQEAPEVMLQLGEARLASGDPQGAARAFRGVLVNQSKEPRALLGLGTALLQSGEVSRASDTLAQAAPLIGTATAYNRLGTAAMLAGRQAQGIAALRQAHELDPQNLDISTNLALAHALGSQPNEAVERMAQVVRSPLARPSHLRQQLLVLTLAGQEQRIAAELPDLSESERMALIGKARAIKVLQDPADRARALGILARQAR</sequence>